<evidence type="ECO:0000313" key="4">
    <source>
        <dbReference type="Proteomes" id="UP000572863"/>
    </source>
</evidence>
<name>A0A7Y8G7C5_9PSED</name>
<feature type="transmembrane region" description="Helical" evidence="1">
    <location>
        <begin position="6"/>
        <end position="25"/>
    </location>
</feature>
<feature type="transmembrane region" description="Helical" evidence="1">
    <location>
        <begin position="46"/>
        <end position="68"/>
    </location>
</feature>
<feature type="transmembrane region" description="Helical" evidence="1">
    <location>
        <begin position="80"/>
        <end position="107"/>
    </location>
</feature>
<gene>
    <name evidence="2" type="ORF">HX871_30770</name>
    <name evidence="3" type="ORF">HX893_31425</name>
</gene>
<feature type="transmembrane region" description="Helical" evidence="1">
    <location>
        <begin position="114"/>
        <end position="133"/>
    </location>
</feature>
<dbReference type="Proteomes" id="UP000585226">
    <property type="component" value="Unassembled WGS sequence"/>
</dbReference>
<feature type="transmembrane region" description="Helical" evidence="1">
    <location>
        <begin position="231"/>
        <end position="251"/>
    </location>
</feature>
<evidence type="ECO:0000313" key="3">
    <source>
        <dbReference type="EMBL" id="NWE92642.1"/>
    </source>
</evidence>
<proteinExistence type="predicted"/>
<evidence type="ECO:0000256" key="1">
    <source>
        <dbReference type="SAM" id="Phobius"/>
    </source>
</evidence>
<keyword evidence="1" id="KW-0812">Transmembrane</keyword>
<dbReference type="RefSeq" id="WP_177062214.1">
    <property type="nucleotide sequence ID" value="NZ_JACARY010000089.1"/>
</dbReference>
<comment type="caution">
    <text evidence="3">The sequence shown here is derived from an EMBL/GenBank/DDBJ whole genome shotgun (WGS) entry which is preliminary data.</text>
</comment>
<dbReference type="AlphaFoldDB" id="A0A7Y8G7C5"/>
<dbReference type="InterPro" id="IPR007272">
    <property type="entry name" value="Sulf_transp_TsuA/YedE"/>
</dbReference>
<protein>
    <submittedName>
        <fullName evidence="3">YeeE/YedE family protein</fullName>
    </submittedName>
</protein>
<organism evidence="3 5">
    <name type="scientific">Pseudomonas reactans</name>
    <dbReference type="NCBI Taxonomy" id="117680"/>
    <lineage>
        <taxon>Bacteria</taxon>
        <taxon>Pseudomonadati</taxon>
        <taxon>Pseudomonadota</taxon>
        <taxon>Gammaproteobacteria</taxon>
        <taxon>Pseudomonadales</taxon>
        <taxon>Pseudomonadaceae</taxon>
        <taxon>Pseudomonas</taxon>
    </lineage>
</organism>
<dbReference type="Proteomes" id="UP000572863">
    <property type="component" value="Unassembled WGS sequence"/>
</dbReference>
<evidence type="ECO:0000313" key="5">
    <source>
        <dbReference type="Proteomes" id="UP000585226"/>
    </source>
</evidence>
<sequence>MQLSQLIIILAASMSLAFTMGFAIGRGDICAVAAVNYWINHNRASYLRAFIVATASAGLILLPSAWVFPDVVSLSYTYKLSWMTFIAGALFGLGAFLNGACVFGTIAHLSKGEINYIGTIAGMFIGALLAPLVASRTDGYYFVELSKPSTLSLFVWLVFVAIVFHELALKHYLIKSGNFISSSNRIWNPTLSMSVIGITGGLLYAIIGNWGYLTVLSHGAAKLVNPYMPDVTLQVFTATAALIFGAIVAAWKTHRLKIQKPCFLLFFRKLVGGLFISFSAIVIPGGNDALLLYGIPSLAPHAFIAYFIMLSALAVLLKIDYKPEN</sequence>
<dbReference type="EMBL" id="JACARY010000089">
    <property type="protein sequence ID" value="NWD98805.1"/>
    <property type="molecule type" value="Genomic_DNA"/>
</dbReference>
<keyword evidence="4" id="KW-1185">Reference proteome</keyword>
<dbReference type="Pfam" id="PF04143">
    <property type="entry name" value="Sulf_transp"/>
    <property type="match status" value="1"/>
</dbReference>
<dbReference type="EMBL" id="JACASD010000113">
    <property type="protein sequence ID" value="NWE92642.1"/>
    <property type="molecule type" value="Genomic_DNA"/>
</dbReference>
<feature type="transmembrane region" description="Helical" evidence="1">
    <location>
        <begin position="263"/>
        <end position="283"/>
    </location>
</feature>
<feature type="transmembrane region" description="Helical" evidence="1">
    <location>
        <begin position="303"/>
        <end position="321"/>
    </location>
</feature>
<feature type="transmembrane region" description="Helical" evidence="1">
    <location>
        <begin position="186"/>
        <end position="211"/>
    </location>
</feature>
<keyword evidence="1" id="KW-1133">Transmembrane helix</keyword>
<accession>A0A7Y8G7C5</accession>
<reference evidence="4 5" key="1">
    <citation type="submission" date="2020-04" db="EMBL/GenBank/DDBJ databases">
        <title>Molecular characterization of pseudomonads from Agaricus bisporus reveal novel blotch 2 pathogens in Western Europe.</title>
        <authorList>
            <person name="Taparia T."/>
            <person name="Krijger M."/>
            <person name="Haynes E."/>
            <person name="Elpinstone J.G."/>
            <person name="Noble R."/>
            <person name="Van Der Wolf J."/>
        </authorList>
    </citation>
    <scope>NUCLEOTIDE SEQUENCE [LARGE SCALE GENOMIC DNA]</scope>
    <source>
        <strain evidence="2 4">P7774</strain>
        <strain evidence="3 5">P8021</strain>
    </source>
</reference>
<feature type="transmembrane region" description="Helical" evidence="1">
    <location>
        <begin position="153"/>
        <end position="174"/>
    </location>
</feature>
<evidence type="ECO:0000313" key="2">
    <source>
        <dbReference type="EMBL" id="NWD98805.1"/>
    </source>
</evidence>
<keyword evidence="1" id="KW-0472">Membrane</keyword>